<keyword evidence="10" id="KW-1185">Reference proteome</keyword>
<feature type="chain" id="PRO_5031272830" evidence="7">
    <location>
        <begin position="23"/>
        <end position="291"/>
    </location>
</feature>
<dbReference type="PANTHER" id="PTHR22726">
    <property type="entry name" value="METALLOENDOPEPTIDASE OMA1"/>
    <property type="match status" value="1"/>
</dbReference>
<dbReference type="GO" id="GO:0016020">
    <property type="term" value="C:membrane"/>
    <property type="evidence" value="ECO:0007669"/>
    <property type="project" value="TreeGrafter"/>
</dbReference>
<evidence type="ECO:0000256" key="2">
    <source>
        <dbReference type="ARBA" id="ARBA00022723"/>
    </source>
</evidence>
<keyword evidence="1 6" id="KW-0645">Protease</keyword>
<dbReference type="Pfam" id="PF01435">
    <property type="entry name" value="Peptidase_M48"/>
    <property type="match status" value="1"/>
</dbReference>
<comment type="similarity">
    <text evidence="6">Belongs to the peptidase M48 family.</text>
</comment>
<accession>A0A7X2ILR3</accession>
<reference evidence="9 10" key="1">
    <citation type="submission" date="2019-11" db="EMBL/GenBank/DDBJ databases">
        <title>Novel species isolated from a subtropical stream in China.</title>
        <authorList>
            <person name="Lu H."/>
        </authorList>
    </citation>
    <scope>NUCLEOTIDE SEQUENCE [LARGE SCALE GENOMIC DNA]</scope>
    <source>
        <strain evidence="9 10">FT92W</strain>
    </source>
</reference>
<dbReference type="RefSeq" id="WP_154373809.1">
    <property type="nucleotide sequence ID" value="NZ_WKJJ01000006.1"/>
</dbReference>
<evidence type="ECO:0000259" key="8">
    <source>
        <dbReference type="Pfam" id="PF01435"/>
    </source>
</evidence>
<dbReference type="GO" id="GO:0046872">
    <property type="term" value="F:metal ion binding"/>
    <property type="evidence" value="ECO:0007669"/>
    <property type="project" value="UniProtKB-KW"/>
</dbReference>
<evidence type="ECO:0000256" key="4">
    <source>
        <dbReference type="ARBA" id="ARBA00022833"/>
    </source>
</evidence>
<evidence type="ECO:0000256" key="5">
    <source>
        <dbReference type="ARBA" id="ARBA00023049"/>
    </source>
</evidence>
<organism evidence="9 10">
    <name type="scientific">Pseudoduganella rivuli</name>
    <dbReference type="NCBI Taxonomy" id="2666085"/>
    <lineage>
        <taxon>Bacteria</taxon>
        <taxon>Pseudomonadati</taxon>
        <taxon>Pseudomonadota</taxon>
        <taxon>Betaproteobacteria</taxon>
        <taxon>Burkholderiales</taxon>
        <taxon>Oxalobacteraceae</taxon>
        <taxon>Telluria group</taxon>
        <taxon>Pseudoduganella</taxon>
    </lineage>
</organism>
<keyword evidence="5 6" id="KW-0482">Metalloprotease</keyword>
<dbReference type="PANTHER" id="PTHR22726:SF1">
    <property type="entry name" value="METALLOENDOPEPTIDASE OMA1, MITOCHONDRIAL"/>
    <property type="match status" value="1"/>
</dbReference>
<feature type="signal peptide" evidence="7">
    <location>
        <begin position="1"/>
        <end position="22"/>
    </location>
</feature>
<keyword evidence="3 6" id="KW-0378">Hydrolase</keyword>
<dbReference type="InterPro" id="IPR001915">
    <property type="entry name" value="Peptidase_M48"/>
</dbReference>
<dbReference type="AlphaFoldDB" id="A0A7X2ILR3"/>
<evidence type="ECO:0000313" key="9">
    <source>
        <dbReference type="EMBL" id="MRV72351.1"/>
    </source>
</evidence>
<keyword evidence="7" id="KW-0732">Signal</keyword>
<dbReference type="GO" id="GO:0051603">
    <property type="term" value="P:proteolysis involved in protein catabolic process"/>
    <property type="evidence" value="ECO:0007669"/>
    <property type="project" value="TreeGrafter"/>
</dbReference>
<sequence>MKSLKIAALFAATLALCAPAQAQFQLPMSLDGAKALLNKGKNIADALREFTLEEEAALGEGMASNLLGAAPLYNNAAAQRYVNQVGQWVAAQGERPELTWRFAVLDDAEANAFAAPGGYIFITRGLLYGLRNEAELAGVLAHEVAHVLRKHQLAAIKKAARTALGAEFLGDKVEQKMARSGNGQLTPLFRELSNIGTQLYVRGLDKDDEYEADRMAVVLAARAGYNPYGLPSVLQTLQTVNADHAGLALLFKTHPPFNARLDALSVAMAQGFDAFERQPDVTERFKTSLRK</sequence>
<keyword evidence="4 6" id="KW-0862">Zinc</keyword>
<protein>
    <submittedName>
        <fullName evidence="9">M48 family metalloprotease</fullName>
    </submittedName>
</protein>
<comment type="cofactor">
    <cofactor evidence="6">
        <name>Zn(2+)</name>
        <dbReference type="ChEBI" id="CHEBI:29105"/>
    </cofactor>
    <text evidence="6">Binds 1 zinc ion per subunit.</text>
</comment>
<dbReference type="EMBL" id="WKJJ01000006">
    <property type="protein sequence ID" value="MRV72351.1"/>
    <property type="molecule type" value="Genomic_DNA"/>
</dbReference>
<evidence type="ECO:0000256" key="1">
    <source>
        <dbReference type="ARBA" id="ARBA00022670"/>
    </source>
</evidence>
<dbReference type="Proteomes" id="UP000446768">
    <property type="component" value="Unassembled WGS sequence"/>
</dbReference>
<dbReference type="GO" id="GO:0004222">
    <property type="term" value="F:metalloendopeptidase activity"/>
    <property type="evidence" value="ECO:0007669"/>
    <property type="project" value="InterPro"/>
</dbReference>
<gene>
    <name evidence="9" type="ORF">GJ700_11580</name>
</gene>
<keyword evidence="2" id="KW-0479">Metal-binding</keyword>
<feature type="domain" description="Peptidase M48" evidence="8">
    <location>
        <begin position="78"/>
        <end position="265"/>
    </location>
</feature>
<evidence type="ECO:0000256" key="7">
    <source>
        <dbReference type="SAM" id="SignalP"/>
    </source>
</evidence>
<dbReference type="InterPro" id="IPR051156">
    <property type="entry name" value="Mito/Outer_Membr_Metalloprot"/>
</dbReference>
<evidence type="ECO:0000256" key="6">
    <source>
        <dbReference type="RuleBase" id="RU003983"/>
    </source>
</evidence>
<evidence type="ECO:0000313" key="10">
    <source>
        <dbReference type="Proteomes" id="UP000446768"/>
    </source>
</evidence>
<dbReference type="Gene3D" id="3.30.2010.10">
    <property type="entry name" value="Metalloproteases ('zincins'), catalytic domain"/>
    <property type="match status" value="1"/>
</dbReference>
<comment type="caution">
    <text evidence="9">The sequence shown here is derived from an EMBL/GenBank/DDBJ whole genome shotgun (WGS) entry which is preliminary data.</text>
</comment>
<name>A0A7X2ILR3_9BURK</name>
<proteinExistence type="inferred from homology"/>
<evidence type="ECO:0000256" key="3">
    <source>
        <dbReference type="ARBA" id="ARBA00022801"/>
    </source>
</evidence>